<dbReference type="Proteomes" id="UP000033109">
    <property type="component" value="Chromosome"/>
</dbReference>
<accession>A0A0E3UXX5</accession>
<dbReference type="Pfam" id="PF00534">
    <property type="entry name" value="Glycos_transf_1"/>
    <property type="match status" value="1"/>
</dbReference>
<organism evidence="2 3">
    <name type="scientific">Pontibacter korlensis</name>
    <dbReference type="NCBI Taxonomy" id="400092"/>
    <lineage>
        <taxon>Bacteria</taxon>
        <taxon>Pseudomonadati</taxon>
        <taxon>Bacteroidota</taxon>
        <taxon>Cytophagia</taxon>
        <taxon>Cytophagales</taxon>
        <taxon>Hymenobacteraceae</taxon>
        <taxon>Pontibacter</taxon>
    </lineage>
</organism>
<keyword evidence="2" id="KW-0808">Transferase</keyword>
<dbReference type="InterPro" id="IPR001296">
    <property type="entry name" value="Glyco_trans_1"/>
</dbReference>
<dbReference type="CDD" id="cd03801">
    <property type="entry name" value="GT4_PimA-like"/>
    <property type="match status" value="1"/>
</dbReference>
<reference evidence="2 3" key="1">
    <citation type="journal article" date="2015" name="Sci. Rep.">
        <title>Unraveling adaptation of Pontibacter korlensis to radiation and infertility in desert through complete genome and comparative transcriptomic analysis.</title>
        <authorList>
            <person name="Dai J."/>
            <person name="Dai W."/>
            <person name="Qiu C."/>
            <person name="Yang Z."/>
            <person name="Zhang Y."/>
            <person name="Zhou M."/>
            <person name="Zhang L."/>
            <person name="Fang C."/>
            <person name="Gao Q."/>
            <person name="Yang Q."/>
            <person name="Li X."/>
            <person name="Wang Z."/>
            <person name="Wang Z."/>
            <person name="Jia Z."/>
            <person name="Chen X."/>
        </authorList>
    </citation>
    <scope>NUCLEOTIDE SEQUENCE [LARGE SCALE GENOMIC DNA]</scope>
    <source>
        <strain evidence="2 3">X14-1T</strain>
    </source>
</reference>
<name>A0A0E3UXX5_9BACT</name>
<dbReference type="STRING" id="400092.PKOR_13825"/>
<dbReference type="KEGG" id="pko:PKOR_13825"/>
<evidence type="ECO:0000259" key="1">
    <source>
        <dbReference type="Pfam" id="PF00534"/>
    </source>
</evidence>
<dbReference type="PANTHER" id="PTHR45947:SF13">
    <property type="entry name" value="TRANSFERASE"/>
    <property type="match status" value="1"/>
</dbReference>
<dbReference type="OrthoDB" id="9801573at2"/>
<dbReference type="HOGENOM" id="CLU_009583_2_5_10"/>
<dbReference type="PANTHER" id="PTHR45947">
    <property type="entry name" value="SULFOQUINOVOSYL TRANSFERASE SQD2"/>
    <property type="match status" value="1"/>
</dbReference>
<proteinExistence type="predicted"/>
<evidence type="ECO:0000313" key="3">
    <source>
        <dbReference type="Proteomes" id="UP000033109"/>
    </source>
</evidence>
<sequence length="340" mass="38161">MKILFITHRFYPDIGGIEVNSEILASAFVEAGHDLRLLTWSTDTTGKFFPYKIIRNPNKLRLLQEHAWADVVFENNPCLRMAWPAIFFKKPSVVALRTWVSRTNGELGWQDRLKLLWLRRATATIAVSEAVRRKSRCNAVVIGNPYRTNLFRIIPAVPRNNSLVYLGRLVSDKGIDLAIKALYKLSPVYENLSLTIIGSGPERESLEKMVLQFGLEDRVKFMGALRGQLLVNCLNSHKILLVPSIWEEPFGNIVLEGMACGCIPIVSDGGGLPDAVGDAGLKFQRGDVDALSDRITEILENGKLEMELKSAAYNHLAIHHPDLVSRRYLNVIEEALSKTK</sequence>
<keyword evidence="3" id="KW-1185">Reference proteome</keyword>
<feature type="domain" description="Glycosyl transferase family 1" evidence="1">
    <location>
        <begin position="151"/>
        <end position="314"/>
    </location>
</feature>
<dbReference type="Gene3D" id="3.40.50.2000">
    <property type="entry name" value="Glycogen Phosphorylase B"/>
    <property type="match status" value="2"/>
</dbReference>
<protein>
    <submittedName>
        <fullName evidence="2">Glycosyl transferase group 1</fullName>
    </submittedName>
</protein>
<dbReference type="RefSeq" id="WP_046311496.1">
    <property type="nucleotide sequence ID" value="NZ_CP009621.1"/>
</dbReference>
<dbReference type="GO" id="GO:0016757">
    <property type="term" value="F:glycosyltransferase activity"/>
    <property type="evidence" value="ECO:0007669"/>
    <property type="project" value="InterPro"/>
</dbReference>
<dbReference type="SUPFAM" id="SSF53756">
    <property type="entry name" value="UDP-Glycosyltransferase/glycogen phosphorylase"/>
    <property type="match status" value="1"/>
</dbReference>
<gene>
    <name evidence="2" type="ORF">PKOR_13825</name>
</gene>
<evidence type="ECO:0000313" key="2">
    <source>
        <dbReference type="EMBL" id="AKD03981.1"/>
    </source>
</evidence>
<dbReference type="EMBL" id="CP009621">
    <property type="protein sequence ID" value="AKD03981.1"/>
    <property type="molecule type" value="Genomic_DNA"/>
</dbReference>
<dbReference type="InterPro" id="IPR050194">
    <property type="entry name" value="Glycosyltransferase_grp1"/>
</dbReference>
<dbReference type="PATRIC" id="fig|400092.3.peg.3011"/>
<dbReference type="AlphaFoldDB" id="A0A0E3UXX5"/>